<comment type="caution">
    <text evidence="2">The sequence shown here is derived from an EMBL/GenBank/DDBJ whole genome shotgun (WGS) entry which is preliminary data.</text>
</comment>
<keyword evidence="3" id="KW-1185">Reference proteome</keyword>
<feature type="compositionally biased region" description="Basic and acidic residues" evidence="1">
    <location>
        <begin position="49"/>
        <end position="60"/>
    </location>
</feature>
<evidence type="ECO:0000313" key="3">
    <source>
        <dbReference type="Proteomes" id="UP000287144"/>
    </source>
</evidence>
<gene>
    <name evidence="2" type="ORF">CEP52_010382</name>
</gene>
<protein>
    <recommendedName>
        <fullName evidence="4">RING-type domain-containing protein</fullName>
    </recommendedName>
</protein>
<accession>A0A428T8I0</accession>
<feature type="region of interest" description="Disordered" evidence="1">
    <location>
        <begin position="49"/>
        <end position="73"/>
    </location>
</feature>
<proteinExistence type="predicted"/>
<dbReference type="Proteomes" id="UP000287144">
    <property type="component" value="Unassembled WGS sequence"/>
</dbReference>
<evidence type="ECO:0008006" key="4">
    <source>
        <dbReference type="Google" id="ProtNLM"/>
    </source>
</evidence>
<evidence type="ECO:0000256" key="1">
    <source>
        <dbReference type="SAM" id="MobiDB-lite"/>
    </source>
</evidence>
<organism evidence="2 3">
    <name type="scientific">Fusarium oligoseptatum</name>
    <dbReference type="NCBI Taxonomy" id="2604345"/>
    <lineage>
        <taxon>Eukaryota</taxon>
        <taxon>Fungi</taxon>
        <taxon>Dikarya</taxon>
        <taxon>Ascomycota</taxon>
        <taxon>Pezizomycotina</taxon>
        <taxon>Sordariomycetes</taxon>
        <taxon>Hypocreomycetidae</taxon>
        <taxon>Hypocreales</taxon>
        <taxon>Nectriaceae</taxon>
        <taxon>Fusarium</taxon>
        <taxon>Fusarium solani species complex</taxon>
    </lineage>
</organism>
<reference evidence="2 3" key="1">
    <citation type="submission" date="2017-06" db="EMBL/GenBank/DDBJ databases">
        <title>Comparative genomic analysis of Ambrosia Fusariam Clade fungi.</title>
        <authorList>
            <person name="Stajich J.E."/>
            <person name="Carrillo J."/>
            <person name="Kijimoto T."/>
            <person name="Eskalen A."/>
            <person name="O'Donnell K."/>
            <person name="Kasson M."/>
        </authorList>
    </citation>
    <scope>NUCLEOTIDE SEQUENCE [LARGE SCALE GENOMIC DNA]</scope>
    <source>
        <strain evidence="2 3">NRRL62579</strain>
    </source>
</reference>
<feature type="region of interest" description="Disordered" evidence="1">
    <location>
        <begin position="261"/>
        <end position="308"/>
    </location>
</feature>
<dbReference type="EMBL" id="NKCK01000116">
    <property type="protein sequence ID" value="RSL98340.1"/>
    <property type="molecule type" value="Genomic_DNA"/>
</dbReference>
<evidence type="ECO:0000313" key="2">
    <source>
        <dbReference type="EMBL" id="RSL98340.1"/>
    </source>
</evidence>
<feature type="compositionally biased region" description="Basic and acidic residues" evidence="1">
    <location>
        <begin position="290"/>
        <end position="301"/>
    </location>
</feature>
<name>A0A428T8I0_9HYPO</name>
<sequence length="308" mass="35126">MEGQVLQAELMLQARLRGMNLARGGFVAVGHTVPEDVARYMLLQELGQRQRHEREKREGRPQPATTTNNGKTTTETSKQCAICIETYTNTEDAFPFPPVLRSCSARHDMDVCVICLCTHIKSQLESRGSAACEDIRCPNLDCDHVYTYKQIKLLADRETFSRYDQQCLNINLAKQPNFRRCLRGRCTNGQIYDGIDPDSPFGNRIFCSECGFVMSIDDNIQSQIWTNYEGYHFTRTREEVERGAMESCEFCTDIIQNDGAYEKKSSPDRKNEPINQEGGHENDADESDEGSNRSDEKEQRGRIFVYGI</sequence>
<dbReference type="STRING" id="1325735.A0A428T8I0"/>
<dbReference type="AlphaFoldDB" id="A0A428T8I0"/>
<feature type="compositionally biased region" description="Basic and acidic residues" evidence="1">
    <location>
        <begin position="261"/>
        <end position="282"/>
    </location>
</feature>